<evidence type="ECO:0000259" key="15">
    <source>
        <dbReference type="PROSITE" id="PS50916"/>
    </source>
</evidence>
<evidence type="ECO:0000256" key="10">
    <source>
        <dbReference type="SAM" id="Coils"/>
    </source>
</evidence>
<feature type="region of interest" description="Disordered" evidence="11">
    <location>
        <begin position="1244"/>
        <end position="1267"/>
    </location>
</feature>
<feature type="compositionally biased region" description="Basic and acidic residues" evidence="11">
    <location>
        <begin position="1146"/>
        <end position="1164"/>
    </location>
</feature>
<feature type="compositionally biased region" description="Polar residues" evidence="11">
    <location>
        <begin position="930"/>
        <end position="951"/>
    </location>
</feature>
<accession>A0A1V4KH30</accession>
<evidence type="ECO:0000259" key="14">
    <source>
        <dbReference type="PROSITE" id="PS50178"/>
    </source>
</evidence>
<evidence type="ECO:0000256" key="11">
    <source>
        <dbReference type="SAM" id="MobiDB-lite"/>
    </source>
</evidence>
<dbReference type="Pfam" id="PF00595">
    <property type="entry name" value="PDZ"/>
    <property type="match status" value="1"/>
</dbReference>
<dbReference type="SUPFAM" id="SSF49562">
    <property type="entry name" value="C2 domain (Calcium/lipid-binding domain, CaLB)"/>
    <property type="match status" value="2"/>
</dbReference>
<feature type="region of interest" description="Disordered" evidence="11">
    <location>
        <begin position="930"/>
        <end position="1210"/>
    </location>
</feature>
<feature type="region of interest" description="Disordered" evidence="11">
    <location>
        <begin position="152"/>
        <end position="534"/>
    </location>
</feature>
<evidence type="ECO:0000313" key="17">
    <source>
        <dbReference type="Proteomes" id="UP000190648"/>
    </source>
</evidence>
<keyword evidence="6" id="KW-0862">Zinc</keyword>
<feature type="domain" description="C2" evidence="12">
    <location>
        <begin position="741"/>
        <end position="864"/>
    </location>
</feature>
<feature type="compositionally biased region" description="Polar residues" evidence="11">
    <location>
        <begin position="152"/>
        <end position="161"/>
    </location>
</feature>
<dbReference type="Proteomes" id="UP000190648">
    <property type="component" value="Unassembled WGS sequence"/>
</dbReference>
<dbReference type="Gene3D" id="2.60.40.150">
    <property type="entry name" value="C2 domain"/>
    <property type="match status" value="2"/>
</dbReference>
<dbReference type="InterPro" id="IPR039032">
    <property type="entry name" value="Rim-like"/>
</dbReference>
<feature type="compositionally biased region" description="Polar residues" evidence="11">
    <location>
        <begin position="193"/>
        <end position="215"/>
    </location>
</feature>
<evidence type="ECO:0000313" key="16">
    <source>
        <dbReference type="EMBL" id="OPJ83742.1"/>
    </source>
</evidence>
<name>A0A1V4KH30_PATFA</name>
<dbReference type="FunFam" id="3.30.40.10:FF:000044">
    <property type="entry name" value="Regulating synaptic membrane exocytosis protein 2"/>
    <property type="match status" value="1"/>
</dbReference>
<feature type="compositionally biased region" description="Basic and acidic residues" evidence="11">
    <location>
        <begin position="377"/>
        <end position="401"/>
    </location>
</feature>
<proteinExistence type="predicted"/>
<dbReference type="InterPro" id="IPR000008">
    <property type="entry name" value="C2_dom"/>
</dbReference>
<dbReference type="CDD" id="cd06714">
    <property type="entry name" value="PDZ_RIM-like"/>
    <property type="match status" value="1"/>
</dbReference>
<gene>
    <name evidence="16" type="primary">RIMS2</name>
    <name evidence="16" type="ORF">AV530_006582</name>
</gene>
<feature type="compositionally biased region" description="Polar residues" evidence="11">
    <location>
        <begin position="419"/>
        <end position="430"/>
    </location>
</feature>
<feature type="compositionally biased region" description="Low complexity" evidence="11">
    <location>
        <begin position="1179"/>
        <end position="1197"/>
    </location>
</feature>
<feature type="region of interest" description="Disordered" evidence="11">
    <location>
        <begin position="682"/>
        <end position="713"/>
    </location>
</feature>
<evidence type="ECO:0000256" key="4">
    <source>
        <dbReference type="ARBA" id="ARBA00022771"/>
    </source>
</evidence>
<comment type="caution">
    <text evidence="16">The sequence shown here is derived from an EMBL/GenBank/DDBJ whole genome shotgun (WGS) entry which is preliminary data.</text>
</comment>
<feature type="domain" description="RabBD" evidence="15">
    <location>
        <begin position="24"/>
        <end position="152"/>
    </location>
</feature>
<dbReference type="SMART" id="SM00239">
    <property type="entry name" value="C2"/>
    <property type="match status" value="2"/>
</dbReference>
<feature type="compositionally biased region" description="Basic and acidic residues" evidence="11">
    <location>
        <begin position="442"/>
        <end position="459"/>
    </location>
</feature>
<dbReference type="Pfam" id="PF22601">
    <property type="entry name" value="RIM2a_ZnF"/>
    <property type="match status" value="1"/>
</dbReference>
<dbReference type="GO" id="GO:2000300">
    <property type="term" value="P:regulation of synaptic vesicle exocytosis"/>
    <property type="evidence" value="ECO:0007669"/>
    <property type="project" value="TreeGrafter"/>
</dbReference>
<evidence type="ECO:0000259" key="13">
    <source>
        <dbReference type="PROSITE" id="PS50106"/>
    </source>
</evidence>
<evidence type="ECO:0000256" key="9">
    <source>
        <dbReference type="PROSITE-ProRule" id="PRU00091"/>
    </source>
</evidence>
<feature type="compositionally biased region" description="Low complexity" evidence="11">
    <location>
        <begin position="1"/>
        <end position="12"/>
    </location>
</feature>
<dbReference type="InterPro" id="IPR036034">
    <property type="entry name" value="PDZ_sf"/>
</dbReference>
<dbReference type="PROSITE" id="PS50916">
    <property type="entry name" value="RABBD"/>
    <property type="match status" value="1"/>
</dbReference>
<dbReference type="PANTHER" id="PTHR12157">
    <property type="entry name" value="REGULATING SYNAPTIC MEMBRANE EXOCYTOSIS PROTEIN"/>
    <property type="match status" value="1"/>
</dbReference>
<dbReference type="GO" id="GO:0006886">
    <property type="term" value="P:intracellular protein transport"/>
    <property type="evidence" value="ECO:0007669"/>
    <property type="project" value="InterPro"/>
</dbReference>
<feature type="compositionally biased region" description="Basic and acidic residues" evidence="11">
    <location>
        <begin position="240"/>
        <end position="254"/>
    </location>
</feature>
<feature type="compositionally biased region" description="Basic and acidic residues" evidence="11">
    <location>
        <begin position="996"/>
        <end position="1019"/>
    </location>
</feature>
<dbReference type="Gene3D" id="3.30.40.10">
    <property type="entry name" value="Zinc/RING finger domain, C3HC4 (zinc finger)"/>
    <property type="match status" value="1"/>
</dbReference>
<feature type="compositionally biased region" description="Polar residues" evidence="11">
    <location>
        <begin position="477"/>
        <end position="488"/>
    </location>
</feature>
<dbReference type="GO" id="GO:0030154">
    <property type="term" value="P:cell differentiation"/>
    <property type="evidence" value="ECO:0007669"/>
    <property type="project" value="UniProtKB-KW"/>
</dbReference>
<dbReference type="GO" id="GO:0048167">
    <property type="term" value="P:regulation of synaptic plasticity"/>
    <property type="evidence" value="ECO:0007669"/>
    <property type="project" value="TreeGrafter"/>
</dbReference>
<feature type="domain" description="FYVE-type" evidence="14">
    <location>
        <begin position="84"/>
        <end position="140"/>
    </location>
</feature>
<dbReference type="FunFam" id="2.60.40.150:FF:000001">
    <property type="entry name" value="Regulating synaptic membrane exocytosis 3, isoform CRA_a"/>
    <property type="match status" value="1"/>
</dbReference>
<dbReference type="SUPFAM" id="SSF50156">
    <property type="entry name" value="PDZ domain-like"/>
    <property type="match status" value="1"/>
</dbReference>
<evidence type="ECO:0000256" key="3">
    <source>
        <dbReference type="ARBA" id="ARBA00022737"/>
    </source>
</evidence>
<dbReference type="CDD" id="cd04031">
    <property type="entry name" value="C2A_RIM1alpha"/>
    <property type="match status" value="1"/>
</dbReference>
<dbReference type="GO" id="GO:0048788">
    <property type="term" value="C:cytoskeleton of presynaptic active zone"/>
    <property type="evidence" value="ECO:0007669"/>
    <property type="project" value="TreeGrafter"/>
</dbReference>
<feature type="compositionally biased region" description="Basic and acidic residues" evidence="11">
    <location>
        <begin position="1106"/>
        <end position="1116"/>
    </location>
</feature>
<feature type="coiled-coil region" evidence="10">
    <location>
        <begin position="42"/>
        <end position="83"/>
    </location>
</feature>
<dbReference type="InterPro" id="IPR054386">
    <property type="entry name" value="RIM_Znf"/>
</dbReference>
<sequence>MSAPAGPRGGPAAPQPPPAPQPEMPDLSHLTEEERKIILAVMDRQKKEEEKEQSVLKKLHQQFEMYKEQVKKMGEESQQQQEQKGDAPTCGICHKTKFADGCGHNCSYCQTKFCARCGGRVSLRSNKVMWVCNLCRKQQEILTKSGAWFYNSGTNAPQQPEQEGVRGLRNEEAPQEKKAKLQEHLQYQGPSGDISTQVSDKNRSQGLTRQDSIKNGSGVRHQVTSDTTSDRKRSPSISREQNRRYDQRDERDEYSQYATSDSAMPRSPSDYSDRRSQRGPQLYEEPELGDYRDSNRRSRRRSKEYPVEEEDAQNREEYERQQREEEYQARYRSDPNLARYPVKPQPYEEQMRIHAEVSRARHERRHSDVSLANTELEDSRMSMLRMERPSRQRSVSERRAAMENQRSYSMERTREAQGPSPSRQRTTNHSPPTPRRSPIPLERPDMRRSDSLRKQHHLDPNSAVRKTKREKMETMLRNDSLSSDQSESVRPPPPKPHKTKKGGKMRQVSLSSSEEELASTPEYTSCDDVEIESESVSEKGDMDYNWLDHTSWHSSEASSMSLHPVTWQPSKDGDRLIGRILLNKRLKDGSVPRDSGAMLGLKVVGGKMTESGRLCAFITKVKKGSLADTVGHLRPGDEVLEWNGRLLQGATFEEVYNIILESKPEPQVELVVSRPIGDIPRIPDSTHAQLESSSSSFESQKMDRPSISVTSPMSPGMLRDVPQFLSGQLSSQSLSRRTTPFVPRVQIKLWYDKVGHQLIVTILGAKDLPSREDGRPRNPYVKIYFLPDRSDKNKRRTKTVKKTLEPKWNQTFIYSPVHRREFRERMLEITLWDQARVREEESEFLGEILIELETALLDDEPHWYKLQTHDVSSLPLPHPSPYLPRRQLHGESPTRRLQRSKRISDSEISDYDCDDGIGVVSDYRHNGRDLQSSTLSVPEQVMSSNHCSRSGSPHRGDSIGRTRSWSPSVPPPQSRNVDQGPRGTRSTPAHYNTLNRMDRHRVIDDHYSPDRERNCEAADRQPYQRSRSTEQRPMLERTNSRSRSTERPDSNLIRSMPSLMTGRSAPPSPALPRSHPRTGSVQTSPSSTPVVGRRGRQLPQLPPKGTLERKEKKADPENGDAGAIDVEERNRQMKISKYKQVAGSDSRLEQDYHSKYRSGRDPQRGSDNISNKSSDSDVSDVSAVSRTSSASRFSSTSYMSVQSERPRGNKKISVFTSKMQSRQMGTSGKNMTKSTSIGGDMYTLEKNDGSQSDTAVGTVGGGGKKRRSSIGAKMVAIVGLSRKSRSTSQLSQTEAGGKKLRSTVQRSTETGLAVEMRNWMTRQASRESTDGSMNSYSSEGNLIFPGVRLAADSQFSDFLDGLGPAQLVGRQTLATPSMGDIQVGMMDKKGQLEVEIIRARGLVVKPGSKTLPAPYVKVYLLENGVCIAKKKTKVARKTLEPLYQQLLSFEESPQGKVLQIIVWGDYGRMDHKSFMGVAQILLDELDLSNMVIGWFKLFPPSSLVDPTLAPLTRRASQSSLESSTGPSYARS</sequence>
<keyword evidence="5" id="KW-0221">Differentiation</keyword>
<feature type="compositionally biased region" description="Basic residues" evidence="11">
    <location>
        <begin position="495"/>
        <end position="504"/>
    </location>
</feature>
<feature type="compositionally biased region" description="Pro residues" evidence="11">
    <location>
        <begin position="13"/>
        <end position="23"/>
    </location>
</feature>
<keyword evidence="10" id="KW-0175">Coiled coil</keyword>
<dbReference type="InterPro" id="IPR035892">
    <property type="entry name" value="C2_domain_sf"/>
</dbReference>
<evidence type="ECO:0000256" key="5">
    <source>
        <dbReference type="ARBA" id="ARBA00022782"/>
    </source>
</evidence>
<feature type="compositionally biased region" description="Basic and acidic residues" evidence="11">
    <location>
        <begin position="349"/>
        <end position="368"/>
    </location>
</feature>
<dbReference type="PROSITE" id="PS50178">
    <property type="entry name" value="ZF_FYVE"/>
    <property type="match status" value="1"/>
</dbReference>
<feature type="region of interest" description="Disordered" evidence="11">
    <location>
        <begin position="874"/>
        <end position="908"/>
    </location>
</feature>
<dbReference type="Pfam" id="PF00168">
    <property type="entry name" value="C2"/>
    <property type="match status" value="2"/>
</dbReference>
<dbReference type="SMART" id="SM00228">
    <property type="entry name" value="PDZ"/>
    <property type="match status" value="1"/>
</dbReference>
<dbReference type="InterPro" id="IPR011011">
    <property type="entry name" value="Znf_FYVE_PHD"/>
</dbReference>
<dbReference type="GO" id="GO:0008270">
    <property type="term" value="F:zinc ion binding"/>
    <property type="evidence" value="ECO:0007669"/>
    <property type="project" value="UniProtKB-KW"/>
</dbReference>
<dbReference type="InterPro" id="IPR017455">
    <property type="entry name" value="Znf_FYVE-rel"/>
</dbReference>
<dbReference type="Gene3D" id="2.30.42.10">
    <property type="match status" value="1"/>
</dbReference>
<feature type="region of interest" description="Disordered" evidence="11">
    <location>
        <begin position="1282"/>
        <end position="1308"/>
    </location>
</feature>
<organism evidence="16 17">
    <name type="scientific">Patagioenas fasciata monilis</name>
    <dbReference type="NCBI Taxonomy" id="372326"/>
    <lineage>
        <taxon>Eukaryota</taxon>
        <taxon>Metazoa</taxon>
        <taxon>Chordata</taxon>
        <taxon>Craniata</taxon>
        <taxon>Vertebrata</taxon>
        <taxon>Euteleostomi</taxon>
        <taxon>Archelosauria</taxon>
        <taxon>Archosauria</taxon>
        <taxon>Dinosauria</taxon>
        <taxon>Saurischia</taxon>
        <taxon>Theropoda</taxon>
        <taxon>Coelurosauria</taxon>
        <taxon>Aves</taxon>
        <taxon>Neognathae</taxon>
        <taxon>Neoaves</taxon>
        <taxon>Columbimorphae</taxon>
        <taxon>Columbiformes</taxon>
        <taxon>Columbidae</taxon>
        <taxon>Patagioenas</taxon>
    </lineage>
</organism>
<keyword evidence="4 9" id="KW-0863">Zinc-finger</keyword>
<dbReference type="OrthoDB" id="420032at2759"/>
<dbReference type="InterPro" id="IPR013083">
    <property type="entry name" value="Znf_RING/FYVE/PHD"/>
</dbReference>
<feature type="compositionally biased region" description="Basic and acidic residues" evidence="11">
    <location>
        <begin position="163"/>
        <end position="183"/>
    </location>
</feature>
<feature type="compositionally biased region" description="Polar residues" evidence="11">
    <location>
        <begin position="984"/>
        <end position="995"/>
    </location>
</feature>
<dbReference type="FunFam" id="2.60.40.150:FF:000003">
    <property type="entry name" value="Regulating synaptic membrane exocytosis protein 2"/>
    <property type="match status" value="1"/>
</dbReference>
<reference evidence="16 17" key="1">
    <citation type="submission" date="2016-02" db="EMBL/GenBank/DDBJ databases">
        <title>Band-tailed pigeon sequencing and assembly.</title>
        <authorList>
            <person name="Soares A.E."/>
            <person name="Novak B.J."/>
            <person name="Rice E.S."/>
            <person name="O'Connell B."/>
            <person name="Chang D."/>
            <person name="Weber S."/>
            <person name="Shapiro B."/>
        </authorList>
    </citation>
    <scope>NUCLEOTIDE SEQUENCE [LARGE SCALE GENOMIC DNA]</scope>
    <source>
        <strain evidence="16">BTP2013</strain>
        <tissue evidence="16">Blood</tissue>
    </source>
</reference>
<evidence type="ECO:0000256" key="7">
    <source>
        <dbReference type="ARBA" id="ARBA00023018"/>
    </source>
</evidence>
<feature type="region of interest" description="Disordered" evidence="11">
    <location>
        <begin position="1"/>
        <end position="31"/>
    </location>
</feature>
<dbReference type="GO" id="GO:0042734">
    <property type="term" value="C:presynaptic membrane"/>
    <property type="evidence" value="ECO:0007669"/>
    <property type="project" value="TreeGrafter"/>
</dbReference>
<dbReference type="EMBL" id="LSYS01003169">
    <property type="protein sequence ID" value="OPJ83742.1"/>
    <property type="molecule type" value="Genomic_DNA"/>
</dbReference>
<keyword evidence="7" id="KW-0770">Synapse</keyword>
<feature type="compositionally biased region" description="Low complexity" evidence="11">
    <location>
        <begin position="1071"/>
        <end position="1092"/>
    </location>
</feature>
<dbReference type="SUPFAM" id="SSF57903">
    <property type="entry name" value="FYVE/PHD zinc finger"/>
    <property type="match status" value="1"/>
</dbReference>
<dbReference type="GO" id="GO:0048791">
    <property type="term" value="P:calcium ion-regulated exocytosis of neurotransmitter"/>
    <property type="evidence" value="ECO:0007669"/>
    <property type="project" value="TreeGrafter"/>
</dbReference>
<comment type="subcellular location">
    <subcellularLocation>
        <location evidence="8">Synapse</location>
    </subcellularLocation>
</comment>
<dbReference type="GO" id="GO:0044325">
    <property type="term" value="F:transmembrane transporter binding"/>
    <property type="evidence" value="ECO:0007669"/>
    <property type="project" value="TreeGrafter"/>
</dbReference>
<dbReference type="PROSITE" id="PS50004">
    <property type="entry name" value="C2"/>
    <property type="match status" value="2"/>
</dbReference>
<keyword evidence="1" id="KW-0597">Phosphoprotein</keyword>
<dbReference type="CDD" id="cd04028">
    <property type="entry name" value="C2B_RIM1alpha"/>
    <property type="match status" value="1"/>
</dbReference>
<feature type="domain" description="C2" evidence="12">
    <location>
        <begin position="1377"/>
        <end position="1495"/>
    </location>
</feature>
<evidence type="ECO:0000259" key="12">
    <source>
        <dbReference type="PROSITE" id="PS50004"/>
    </source>
</evidence>
<dbReference type="InterPro" id="IPR001478">
    <property type="entry name" value="PDZ"/>
</dbReference>
<evidence type="ECO:0000256" key="6">
    <source>
        <dbReference type="ARBA" id="ARBA00022833"/>
    </source>
</evidence>
<evidence type="ECO:0000256" key="8">
    <source>
        <dbReference type="ARBA" id="ARBA00034103"/>
    </source>
</evidence>
<dbReference type="PANTHER" id="PTHR12157:SF15">
    <property type="entry name" value="REGULATING SYNAPTIC MEMBRANE EXOCYTOSIS PROTEIN 2"/>
    <property type="match status" value="1"/>
</dbReference>
<feature type="compositionally biased region" description="Basic and acidic residues" evidence="11">
    <location>
        <begin position="312"/>
        <end position="333"/>
    </location>
</feature>
<evidence type="ECO:0000256" key="2">
    <source>
        <dbReference type="ARBA" id="ARBA00022723"/>
    </source>
</evidence>
<dbReference type="GO" id="GO:0042391">
    <property type="term" value="P:regulation of membrane potential"/>
    <property type="evidence" value="ECO:0007669"/>
    <property type="project" value="TreeGrafter"/>
</dbReference>
<keyword evidence="3" id="KW-0677">Repeat</keyword>
<feature type="compositionally biased region" description="Basic and acidic residues" evidence="11">
    <location>
        <begin position="1027"/>
        <end position="1049"/>
    </location>
</feature>
<dbReference type="PROSITE" id="PS50106">
    <property type="entry name" value="PDZ"/>
    <property type="match status" value="1"/>
</dbReference>
<feature type="domain" description="PDZ" evidence="13">
    <location>
        <begin position="588"/>
        <end position="674"/>
    </location>
</feature>
<feature type="compositionally biased region" description="Acidic residues" evidence="11">
    <location>
        <begin position="525"/>
        <end position="534"/>
    </location>
</feature>
<protein>
    <submittedName>
        <fullName evidence="16">Regulating synaptic membrane exocytosis protein 2 isoform D</fullName>
    </submittedName>
</protein>
<evidence type="ECO:0000256" key="1">
    <source>
        <dbReference type="ARBA" id="ARBA00022553"/>
    </source>
</evidence>
<keyword evidence="2" id="KW-0479">Metal-binding</keyword>
<dbReference type="GO" id="GO:0050806">
    <property type="term" value="P:positive regulation of synaptic transmission"/>
    <property type="evidence" value="ECO:0007669"/>
    <property type="project" value="TreeGrafter"/>
</dbReference>
<dbReference type="InterPro" id="IPR010911">
    <property type="entry name" value="Rab_BD"/>
</dbReference>
<keyword evidence="17" id="KW-1185">Reference proteome</keyword>
<dbReference type="FunFam" id="2.30.42.10:FF:000003">
    <property type="entry name" value="Regulating synaptic membrane exocytosis protein 1, putative"/>
    <property type="match status" value="1"/>
</dbReference>
<dbReference type="GO" id="GO:0031267">
    <property type="term" value="F:small GTPase binding"/>
    <property type="evidence" value="ECO:0007669"/>
    <property type="project" value="InterPro"/>
</dbReference>